<dbReference type="RefSeq" id="WP_261344288.1">
    <property type="nucleotide sequence ID" value="NZ_CP151726.1"/>
</dbReference>
<evidence type="ECO:0000313" key="1">
    <source>
        <dbReference type="EMBL" id="TWT89155.1"/>
    </source>
</evidence>
<dbReference type="AlphaFoldDB" id="A0A5C5ZPU0"/>
<comment type="caution">
    <text evidence="1">The sequence shown here is derived from an EMBL/GenBank/DDBJ whole genome shotgun (WGS) entry which is preliminary data.</text>
</comment>
<dbReference type="EMBL" id="SJPN01000027">
    <property type="protein sequence ID" value="TWT89155.1"/>
    <property type="molecule type" value="Genomic_DNA"/>
</dbReference>
<reference evidence="1 2" key="1">
    <citation type="submission" date="2019-02" db="EMBL/GenBank/DDBJ databases">
        <title>Deep-cultivation of Planctomycetes and their phenomic and genomic characterization uncovers novel biology.</title>
        <authorList>
            <person name="Wiegand S."/>
            <person name="Jogler M."/>
            <person name="Boedeker C."/>
            <person name="Pinto D."/>
            <person name="Vollmers J."/>
            <person name="Rivas-Marin E."/>
            <person name="Kohn T."/>
            <person name="Peeters S.H."/>
            <person name="Heuer A."/>
            <person name="Rast P."/>
            <person name="Oberbeckmann S."/>
            <person name="Bunk B."/>
            <person name="Jeske O."/>
            <person name="Meyerdierks A."/>
            <person name="Storesund J.E."/>
            <person name="Kallscheuer N."/>
            <person name="Luecker S."/>
            <person name="Lage O.M."/>
            <person name="Pohl T."/>
            <person name="Merkel B.J."/>
            <person name="Hornburger P."/>
            <person name="Mueller R.-W."/>
            <person name="Bruemmer F."/>
            <person name="Labrenz M."/>
            <person name="Spormann A.M."/>
            <person name="Op Den Camp H."/>
            <person name="Overmann J."/>
            <person name="Amann R."/>
            <person name="Jetten M.S.M."/>
            <person name="Mascher T."/>
            <person name="Medema M.H."/>
            <person name="Devos D.P."/>
            <person name="Kaster A.-K."/>
            <person name="Ovreas L."/>
            <person name="Rohde M."/>
            <person name="Galperin M.Y."/>
            <person name="Jogler C."/>
        </authorList>
    </citation>
    <scope>NUCLEOTIDE SEQUENCE [LARGE SCALE GENOMIC DNA]</scope>
    <source>
        <strain evidence="1 2">Pla52n</strain>
    </source>
</reference>
<dbReference type="Proteomes" id="UP000320176">
    <property type="component" value="Unassembled WGS sequence"/>
</dbReference>
<protein>
    <submittedName>
        <fullName evidence="1">Uncharacterized protein</fullName>
    </submittedName>
</protein>
<name>A0A5C5ZPU0_9BACT</name>
<evidence type="ECO:0000313" key="2">
    <source>
        <dbReference type="Proteomes" id="UP000320176"/>
    </source>
</evidence>
<sequence length="40" mass="4433">MFRVTQSDRIACNRANQAKETALLTQVTLGSLGNQLNQQI</sequence>
<keyword evidence="2" id="KW-1185">Reference proteome</keyword>
<organism evidence="1 2">
    <name type="scientific">Stieleria varia</name>
    <dbReference type="NCBI Taxonomy" id="2528005"/>
    <lineage>
        <taxon>Bacteria</taxon>
        <taxon>Pseudomonadati</taxon>
        <taxon>Planctomycetota</taxon>
        <taxon>Planctomycetia</taxon>
        <taxon>Pirellulales</taxon>
        <taxon>Pirellulaceae</taxon>
        <taxon>Stieleria</taxon>
    </lineage>
</organism>
<gene>
    <name evidence="1" type="ORF">Pla52n_68880</name>
</gene>
<accession>A0A5C5ZPU0</accession>
<proteinExistence type="predicted"/>